<keyword evidence="10" id="KW-1185">Reference proteome</keyword>
<dbReference type="InterPro" id="IPR013249">
    <property type="entry name" value="RNA_pol_sigma70_r4_t2"/>
</dbReference>
<dbReference type="NCBIfam" id="TIGR02937">
    <property type="entry name" value="sigma70-ECF"/>
    <property type="match status" value="1"/>
</dbReference>
<dbReference type="PANTHER" id="PTHR43133:SF50">
    <property type="entry name" value="ECF RNA POLYMERASE SIGMA FACTOR SIGM"/>
    <property type="match status" value="1"/>
</dbReference>
<dbReference type="InterPro" id="IPR039425">
    <property type="entry name" value="RNA_pol_sigma-70-like"/>
</dbReference>
<evidence type="ECO:0000256" key="4">
    <source>
        <dbReference type="ARBA" id="ARBA00023125"/>
    </source>
</evidence>
<dbReference type="InterPro" id="IPR013325">
    <property type="entry name" value="RNA_pol_sigma_r2"/>
</dbReference>
<dbReference type="EMBL" id="JBHSQQ010000155">
    <property type="protein sequence ID" value="MFC5944049.1"/>
    <property type="molecule type" value="Genomic_DNA"/>
</dbReference>
<keyword evidence="4" id="KW-0238">DNA-binding</keyword>
<feature type="domain" description="RNA polymerase sigma-70 region 2" evidence="7">
    <location>
        <begin position="14"/>
        <end position="66"/>
    </location>
</feature>
<accession>A0ABW1HU35</accession>
<dbReference type="SUPFAM" id="SSF88946">
    <property type="entry name" value="Sigma2 domain of RNA polymerase sigma factors"/>
    <property type="match status" value="1"/>
</dbReference>
<evidence type="ECO:0000313" key="10">
    <source>
        <dbReference type="Proteomes" id="UP001596207"/>
    </source>
</evidence>
<dbReference type="Pfam" id="PF04542">
    <property type="entry name" value="Sigma70_r2"/>
    <property type="match status" value="1"/>
</dbReference>
<keyword evidence="3" id="KW-0731">Sigma factor</keyword>
<dbReference type="NCBIfam" id="TIGR02983">
    <property type="entry name" value="SigE-fam_strep"/>
    <property type="match status" value="1"/>
</dbReference>
<dbReference type="Gene3D" id="1.10.10.10">
    <property type="entry name" value="Winged helix-like DNA-binding domain superfamily/Winged helix DNA-binding domain"/>
    <property type="match status" value="1"/>
</dbReference>
<proteinExistence type="inferred from homology"/>
<evidence type="ECO:0000256" key="1">
    <source>
        <dbReference type="ARBA" id="ARBA00010641"/>
    </source>
</evidence>
<feature type="domain" description="RNA polymerase sigma factor 70 region 4 type 2" evidence="8">
    <location>
        <begin position="104"/>
        <end position="156"/>
    </location>
</feature>
<dbReference type="CDD" id="cd06171">
    <property type="entry name" value="Sigma70_r4"/>
    <property type="match status" value="1"/>
</dbReference>
<dbReference type="Pfam" id="PF08281">
    <property type="entry name" value="Sigma70_r4_2"/>
    <property type="match status" value="1"/>
</dbReference>
<dbReference type="SUPFAM" id="SSF88659">
    <property type="entry name" value="Sigma3 and sigma4 domains of RNA polymerase sigma factors"/>
    <property type="match status" value="1"/>
</dbReference>
<dbReference type="RefSeq" id="WP_353900475.1">
    <property type="nucleotide sequence ID" value="NZ_CP158970.1"/>
</dbReference>
<keyword evidence="2" id="KW-0805">Transcription regulation</keyword>
<evidence type="ECO:0000256" key="5">
    <source>
        <dbReference type="ARBA" id="ARBA00023163"/>
    </source>
</evidence>
<dbReference type="Gene3D" id="1.10.1740.10">
    <property type="match status" value="1"/>
</dbReference>
<dbReference type="Proteomes" id="UP001596207">
    <property type="component" value="Unassembled WGS sequence"/>
</dbReference>
<feature type="compositionally biased region" description="Low complexity" evidence="6">
    <location>
        <begin position="161"/>
        <end position="184"/>
    </location>
</feature>
<reference evidence="10" key="1">
    <citation type="journal article" date="2019" name="Int. J. Syst. Evol. Microbiol.">
        <title>The Global Catalogue of Microorganisms (GCM) 10K type strain sequencing project: providing services to taxonomists for standard genome sequencing and annotation.</title>
        <authorList>
            <consortium name="The Broad Institute Genomics Platform"/>
            <consortium name="The Broad Institute Genome Sequencing Center for Infectious Disease"/>
            <person name="Wu L."/>
            <person name="Ma J."/>
        </authorList>
    </citation>
    <scope>NUCLEOTIDE SEQUENCE [LARGE SCALE GENOMIC DNA]</scope>
    <source>
        <strain evidence="10">CGMCC 4.7173</strain>
    </source>
</reference>
<organism evidence="9 10">
    <name type="scientific">Micromonospora harpali</name>
    <dbReference type="NCBI Taxonomy" id="1490225"/>
    <lineage>
        <taxon>Bacteria</taxon>
        <taxon>Bacillati</taxon>
        <taxon>Actinomycetota</taxon>
        <taxon>Actinomycetes</taxon>
        <taxon>Micromonosporales</taxon>
        <taxon>Micromonosporaceae</taxon>
        <taxon>Micromonospora</taxon>
    </lineage>
</organism>
<dbReference type="InterPro" id="IPR007627">
    <property type="entry name" value="RNA_pol_sigma70_r2"/>
</dbReference>
<evidence type="ECO:0000259" key="8">
    <source>
        <dbReference type="Pfam" id="PF08281"/>
    </source>
</evidence>
<name>A0ABW1HU35_9ACTN</name>
<evidence type="ECO:0000256" key="3">
    <source>
        <dbReference type="ARBA" id="ARBA00023082"/>
    </source>
</evidence>
<dbReference type="InterPro" id="IPR036388">
    <property type="entry name" value="WH-like_DNA-bd_sf"/>
</dbReference>
<evidence type="ECO:0000259" key="7">
    <source>
        <dbReference type="Pfam" id="PF04542"/>
    </source>
</evidence>
<gene>
    <name evidence="9" type="ORF">ACFPZ4_21540</name>
</gene>
<dbReference type="InterPro" id="IPR013324">
    <property type="entry name" value="RNA_pol_sigma_r3/r4-like"/>
</dbReference>
<evidence type="ECO:0000256" key="2">
    <source>
        <dbReference type="ARBA" id="ARBA00023015"/>
    </source>
</evidence>
<feature type="region of interest" description="Disordered" evidence="6">
    <location>
        <begin position="160"/>
        <end position="206"/>
    </location>
</feature>
<evidence type="ECO:0000256" key="6">
    <source>
        <dbReference type="SAM" id="MobiDB-lite"/>
    </source>
</evidence>
<sequence length="206" mass="22788">MTEDGFREFVEVRYADLLRTAYLLTGSRHAAEDLVQSALMRVMRRWRHVEEPVAYVRRIMVNERVSLWHRFGSREFLAGVTGAWRLHAGQSRGPDVADDVVLRDEVLTALLGLPPRMRAVLVLRYWEDLPEAQIAETLRCSVGTVKSQASRGLARLRAVLPASPAGSPSSPAREPSSDTPAPSSDKPPPSDASPVTTRGRGVHDGR</sequence>
<comment type="caution">
    <text evidence="9">The sequence shown here is derived from an EMBL/GenBank/DDBJ whole genome shotgun (WGS) entry which is preliminary data.</text>
</comment>
<dbReference type="PANTHER" id="PTHR43133">
    <property type="entry name" value="RNA POLYMERASE ECF-TYPE SIGMA FACTO"/>
    <property type="match status" value="1"/>
</dbReference>
<evidence type="ECO:0000313" key="9">
    <source>
        <dbReference type="EMBL" id="MFC5944049.1"/>
    </source>
</evidence>
<protein>
    <submittedName>
        <fullName evidence="9">SigE family RNA polymerase sigma factor</fullName>
    </submittedName>
</protein>
<keyword evidence="5" id="KW-0804">Transcription</keyword>
<comment type="similarity">
    <text evidence="1">Belongs to the sigma-70 factor family. ECF subfamily.</text>
</comment>
<dbReference type="InterPro" id="IPR014325">
    <property type="entry name" value="RNA_pol_sigma-E_actinobac"/>
</dbReference>
<dbReference type="InterPro" id="IPR014284">
    <property type="entry name" value="RNA_pol_sigma-70_dom"/>
</dbReference>